<gene>
    <name evidence="4" type="ORF">LK07_07960</name>
</gene>
<name>A0A221NVN0_9ACTN</name>
<dbReference type="GO" id="GO:0009253">
    <property type="term" value="P:peptidoglycan catabolic process"/>
    <property type="evidence" value="ECO:0007669"/>
    <property type="project" value="TreeGrafter"/>
</dbReference>
<evidence type="ECO:0000313" key="5">
    <source>
        <dbReference type="Proteomes" id="UP000031501"/>
    </source>
</evidence>
<dbReference type="KEGG" id="splu:LK06_006855"/>
<evidence type="ECO:0000256" key="2">
    <source>
        <dbReference type="SAM" id="SignalP"/>
    </source>
</evidence>
<feature type="compositionally biased region" description="Basic and acidic residues" evidence="1">
    <location>
        <begin position="316"/>
        <end position="332"/>
    </location>
</feature>
<dbReference type="GO" id="GO:0008933">
    <property type="term" value="F:peptidoglycan lytic transglycosylase activity"/>
    <property type="evidence" value="ECO:0007669"/>
    <property type="project" value="TreeGrafter"/>
</dbReference>
<dbReference type="AlphaFoldDB" id="A0A221NVN0"/>
<sequence length="643" mass="65538">MAAHFGRRLRKGAATTAVAAAAVAALSASQAPGATGEGHGRQTAAGASTPIPDAVPDGDATGSSPYYTDLPPLHSPDPRPSSTAGTPVSRGEAEAGIPATVLDAYKKAEAELRATKPGCNLPWQLLAAIGKVESGQARGGRVDAAGTTLSPILGPQLDGNGFALIPDTDHGAYDGNSRYDQAVGPMQFIPSTWAWAGRDGNGDGRKDPNNVYDAALAAGHYLCRNSLDLSHEADLHRAILSYNHSQEYLNLVLNWLEYYRKGSHAVPDGTGSVPSHRSDSGIPHSRSPQPSDPPKTQPSHPSKAPSENPPAKKPAPKPDKPSGGKESPDPKPSKPSVPPTPPQTPTDTVDQLQDADTAKLTAMAGDTFTARIGTRAETKAGKPVGKVRIRFTITGDTNATFTGGETVATVVTDAQGTALAPALQAGEKTGDFEVTATVVGRSVKSVDYTATVTARAADTLVRTGDTPLVCTPGGEFAEQIQVKATYKGAVADKTEVTVTLIKSAGDDTPGADGSSQPTGDDTPGGAGPSQSTGDDAQPADGATSSAGGAAQAPGDTAPSGDDATENDKGPYFKDVDGKAVRTVTGLWTDDQGLLTLPKLYADDTTGTFLLRITTPGGGTLVVKLEVAAGDSAPSPSPSPSASS</sequence>
<dbReference type="EMBL" id="CP022433">
    <property type="protein sequence ID" value="ASN23972.1"/>
    <property type="molecule type" value="Genomic_DNA"/>
</dbReference>
<accession>A0A221NVN0</accession>
<keyword evidence="2" id="KW-0732">Signal</keyword>
<keyword evidence="5" id="KW-1185">Reference proteome</keyword>
<dbReference type="InterPro" id="IPR043426">
    <property type="entry name" value="MltB-like"/>
</dbReference>
<dbReference type="Pfam" id="PF13406">
    <property type="entry name" value="SLT_2"/>
    <property type="match status" value="1"/>
</dbReference>
<evidence type="ECO:0000256" key="1">
    <source>
        <dbReference type="SAM" id="MobiDB-lite"/>
    </source>
</evidence>
<feature type="compositionally biased region" description="Low complexity" evidence="1">
    <location>
        <begin position="538"/>
        <end position="555"/>
    </location>
</feature>
<reference evidence="4 5" key="1">
    <citation type="submission" date="2017-07" db="EMBL/GenBank/DDBJ databases">
        <title>Genome sequence of Streptomyces pluripotens MUSC 137T.</title>
        <authorList>
            <person name="Ser H.-L."/>
            <person name="Lee L.-H."/>
        </authorList>
    </citation>
    <scope>NUCLEOTIDE SEQUENCE [LARGE SCALE GENOMIC DNA]</scope>
    <source>
        <strain evidence="4 5">MUSC 137</strain>
    </source>
</reference>
<feature type="chain" id="PRO_5011300969" evidence="2">
    <location>
        <begin position="34"/>
        <end position="643"/>
    </location>
</feature>
<dbReference type="Gene3D" id="1.10.530.10">
    <property type="match status" value="1"/>
</dbReference>
<feature type="region of interest" description="Disordered" evidence="1">
    <location>
        <begin position="266"/>
        <end position="351"/>
    </location>
</feature>
<proteinExistence type="predicted"/>
<dbReference type="OrthoDB" id="9796191at2"/>
<dbReference type="RefSeq" id="WP_043432278.1">
    <property type="nucleotide sequence ID" value="NZ_CP021080.1"/>
</dbReference>
<feature type="region of interest" description="Disordered" evidence="1">
    <location>
        <begin position="29"/>
        <end position="95"/>
    </location>
</feature>
<dbReference type="InterPro" id="IPR023346">
    <property type="entry name" value="Lysozyme-like_dom_sf"/>
</dbReference>
<evidence type="ECO:0000313" key="4">
    <source>
        <dbReference type="EMBL" id="ASN23972.1"/>
    </source>
</evidence>
<dbReference type="InterPro" id="IPR031304">
    <property type="entry name" value="SLT_2"/>
</dbReference>
<dbReference type="SUPFAM" id="SSF53955">
    <property type="entry name" value="Lysozyme-like"/>
    <property type="match status" value="1"/>
</dbReference>
<evidence type="ECO:0000259" key="3">
    <source>
        <dbReference type="Pfam" id="PF13406"/>
    </source>
</evidence>
<feature type="signal peptide" evidence="2">
    <location>
        <begin position="1"/>
        <end position="33"/>
    </location>
</feature>
<dbReference type="PANTHER" id="PTHR30163:SF8">
    <property type="entry name" value="LYTIC MUREIN TRANSGLYCOSYLASE"/>
    <property type="match status" value="1"/>
</dbReference>
<feature type="region of interest" description="Disordered" evidence="1">
    <location>
        <begin position="503"/>
        <end position="574"/>
    </location>
</feature>
<dbReference type="STRING" id="1355015.LK06_006855"/>
<dbReference type="Proteomes" id="UP000031501">
    <property type="component" value="Chromosome"/>
</dbReference>
<dbReference type="CDD" id="cd13399">
    <property type="entry name" value="Slt35-like"/>
    <property type="match status" value="1"/>
</dbReference>
<protein>
    <submittedName>
        <fullName evidence="4">Lytic transglycosylase</fullName>
    </submittedName>
</protein>
<feature type="compositionally biased region" description="Pro residues" evidence="1">
    <location>
        <begin position="333"/>
        <end position="344"/>
    </location>
</feature>
<feature type="domain" description="Transglycosylase SLT" evidence="3">
    <location>
        <begin position="182"/>
        <end position="224"/>
    </location>
</feature>
<organism evidence="4 5">
    <name type="scientific">Streptomyces pluripotens</name>
    <dbReference type="NCBI Taxonomy" id="1355015"/>
    <lineage>
        <taxon>Bacteria</taxon>
        <taxon>Bacillati</taxon>
        <taxon>Actinomycetota</taxon>
        <taxon>Actinomycetes</taxon>
        <taxon>Kitasatosporales</taxon>
        <taxon>Streptomycetaceae</taxon>
        <taxon>Streptomyces</taxon>
    </lineage>
</organism>
<dbReference type="PANTHER" id="PTHR30163">
    <property type="entry name" value="MEMBRANE-BOUND LYTIC MUREIN TRANSGLYCOSYLASE B"/>
    <property type="match status" value="1"/>
</dbReference>
<feature type="compositionally biased region" description="Basic and acidic residues" evidence="1">
    <location>
        <begin position="565"/>
        <end position="574"/>
    </location>
</feature>